<dbReference type="InterPro" id="IPR053374">
    <property type="entry name" value="TCP-1_chaperonin"/>
</dbReference>
<evidence type="ECO:0000256" key="6">
    <source>
        <dbReference type="ARBA" id="ARBA00022741"/>
    </source>
</evidence>
<dbReference type="PROSITE" id="PS00750">
    <property type="entry name" value="TCP1_1"/>
    <property type="match status" value="1"/>
</dbReference>
<organism evidence="13">
    <name type="scientific">Xenopsylla cheopis</name>
    <name type="common">Oriental rat flea</name>
    <name type="synonym">Pulex cheopis</name>
    <dbReference type="NCBI Taxonomy" id="163159"/>
    <lineage>
        <taxon>Eukaryota</taxon>
        <taxon>Metazoa</taxon>
        <taxon>Ecdysozoa</taxon>
        <taxon>Arthropoda</taxon>
        <taxon>Hexapoda</taxon>
        <taxon>Insecta</taxon>
        <taxon>Pterygota</taxon>
        <taxon>Neoptera</taxon>
        <taxon>Endopterygota</taxon>
        <taxon>Siphonaptera</taxon>
        <taxon>Pulicidae</taxon>
        <taxon>Xenopsyllinae</taxon>
        <taxon>Xenopsylla</taxon>
    </lineage>
</organism>
<comment type="subcellular location">
    <subcellularLocation>
        <location evidence="1">Cytoplasm</location>
    </subcellularLocation>
</comment>
<dbReference type="FunFam" id="1.10.560.10:FF:000073">
    <property type="entry name" value="T-complex protein 1 subunit gamma"/>
    <property type="match status" value="1"/>
</dbReference>
<evidence type="ECO:0000256" key="7">
    <source>
        <dbReference type="ARBA" id="ARBA00022840"/>
    </source>
</evidence>
<accession>A0A6M2DHL8</accession>
<dbReference type="InterPro" id="IPR017998">
    <property type="entry name" value="Chaperone_TCP-1"/>
</dbReference>
<dbReference type="Gene3D" id="3.30.260.10">
    <property type="entry name" value="TCP-1-like chaperonin intermediate domain"/>
    <property type="match status" value="1"/>
</dbReference>
<comment type="similarity">
    <text evidence="2 10">Belongs to the TCP-1 chaperonin family.</text>
</comment>
<evidence type="ECO:0000256" key="8">
    <source>
        <dbReference type="ARBA" id="ARBA00023186"/>
    </source>
</evidence>
<proteinExistence type="inferred from homology"/>
<dbReference type="SUPFAM" id="SSF54849">
    <property type="entry name" value="GroEL-intermediate domain like"/>
    <property type="match status" value="1"/>
</dbReference>
<dbReference type="InterPro" id="IPR027410">
    <property type="entry name" value="TCP-1-like_intermed_sf"/>
</dbReference>
<feature type="region of interest" description="Disordered" evidence="12">
    <location>
        <begin position="530"/>
        <end position="551"/>
    </location>
</feature>
<keyword evidence="7 10" id="KW-0067">ATP-binding</keyword>
<dbReference type="Gene3D" id="3.50.7.10">
    <property type="entry name" value="GroEL"/>
    <property type="match status" value="1"/>
</dbReference>
<evidence type="ECO:0000256" key="9">
    <source>
        <dbReference type="ARBA" id="ARBA00024677"/>
    </source>
</evidence>
<evidence type="ECO:0000256" key="12">
    <source>
        <dbReference type="SAM" id="MobiDB-lite"/>
    </source>
</evidence>
<dbReference type="Gene3D" id="1.10.560.10">
    <property type="entry name" value="GroEL-like equatorial domain"/>
    <property type="match status" value="1"/>
</dbReference>
<reference evidence="13" key="1">
    <citation type="submission" date="2020-03" db="EMBL/GenBank/DDBJ databases">
        <title>Transcriptomic Profiling of the Digestive Tract of the Rat Flea, Xenopsylla cheopis, Following Blood Feeding and Infection with Yersinia pestis.</title>
        <authorList>
            <person name="Bland D.M."/>
            <person name="Martens C.A."/>
            <person name="Virtaneva K."/>
            <person name="Kanakabandi K."/>
            <person name="Long D."/>
            <person name="Rosenke R."/>
            <person name="Saturday G.A."/>
            <person name="Hoyt F.H."/>
            <person name="Bruno D.P."/>
            <person name="Ribeiro J.M.C."/>
            <person name="Hinnebusch J."/>
        </authorList>
    </citation>
    <scope>NUCLEOTIDE SEQUENCE</scope>
</reference>
<dbReference type="PANTHER" id="PTHR11353">
    <property type="entry name" value="CHAPERONIN"/>
    <property type="match status" value="1"/>
</dbReference>
<dbReference type="NCBIfam" id="NF041082">
    <property type="entry name" value="thermosome_alpha"/>
    <property type="match status" value="1"/>
</dbReference>
<dbReference type="PROSITE" id="PS00751">
    <property type="entry name" value="TCP1_2"/>
    <property type="match status" value="1"/>
</dbReference>
<protein>
    <recommendedName>
        <fullName evidence="4 11">T-complex protein 1 subunit gamma</fullName>
    </recommendedName>
</protein>
<evidence type="ECO:0000256" key="10">
    <source>
        <dbReference type="RuleBase" id="RU004187"/>
    </source>
</evidence>
<dbReference type="InterPro" id="IPR012719">
    <property type="entry name" value="Chap_CCT_gamma"/>
</dbReference>
<evidence type="ECO:0000256" key="2">
    <source>
        <dbReference type="ARBA" id="ARBA00008020"/>
    </source>
</evidence>
<dbReference type="InterPro" id="IPR027413">
    <property type="entry name" value="GROEL-like_equatorial_sf"/>
</dbReference>
<dbReference type="AlphaFoldDB" id="A0A6M2DHL8"/>
<keyword evidence="8 10" id="KW-0143">Chaperone</keyword>
<feature type="compositionally biased region" description="Polar residues" evidence="12">
    <location>
        <begin position="541"/>
        <end position="551"/>
    </location>
</feature>
<dbReference type="InterPro" id="IPR054827">
    <property type="entry name" value="thermosome_alpha"/>
</dbReference>
<dbReference type="Pfam" id="PF00118">
    <property type="entry name" value="Cpn60_TCP1"/>
    <property type="match status" value="1"/>
</dbReference>
<dbReference type="EMBL" id="GIIL01001444">
    <property type="protein sequence ID" value="NOV45170.1"/>
    <property type="molecule type" value="Transcribed_RNA"/>
</dbReference>
<evidence type="ECO:0000256" key="3">
    <source>
        <dbReference type="ARBA" id="ARBA00011531"/>
    </source>
</evidence>
<dbReference type="PROSITE" id="PS00995">
    <property type="entry name" value="TCP1_3"/>
    <property type="match status" value="1"/>
</dbReference>
<name>A0A6M2DHL8_XENCH</name>
<dbReference type="FunFam" id="1.10.560.10:FF:000085">
    <property type="entry name" value="T-complex protein 1 subunit gamma"/>
    <property type="match status" value="1"/>
</dbReference>
<sequence length="551" mass="59717">MFGGGQAPILVLSQNTKREAGKKVQLDNINAGKAIADVIRTCLGPQAMLKMLMDPMGGIVMTNDGNAILREITVQHPAAKSMIEIARTQDEEVGDGTTSVIVLAGEMLAVAEQFLTQQIHPTVIIRGYRQALEDIVSLLQAEASIALDPNDQEKLADVVRSCVGTKFIGRWSDLAVKIALEAVQKVKMTESGRTEIDIKRYAKVEKIPGGSIDDSCVLQGVMVNKDVTHPKMRRYIENPRIVLLDCPLEYKKGESQTNVELLGDQDFTRMLQIEEEHVARICDDIIAVKPDVVFTEKGVSDLAQHYLLKAGITALRRVRKSDNNRIARACGATIVNRTEELRESDVGTGCGLFEVKKLGDEYFAYVVNCKDPKACTILLRGASKDILNETERNLKDALHVARNIVLEPRLVPGGGAVEMALSQALNNKVKHGPYKAVAQALEIIPRTLAQNCGANTIRTLTSLRAKHASHGGSGAASGPCAWGIDGETGEIVDMNVRGIWEPLSVKMQTYKTAVETAILLLRIDDIVSGSKKKGGGAQDVATPSQVAAAQE</sequence>
<dbReference type="SUPFAM" id="SSF52029">
    <property type="entry name" value="GroEL apical domain-like"/>
    <property type="match status" value="1"/>
</dbReference>
<keyword evidence="6 10" id="KW-0547">Nucleotide-binding</keyword>
<dbReference type="PRINTS" id="PR00304">
    <property type="entry name" value="TCOMPLEXTCP1"/>
</dbReference>
<dbReference type="InterPro" id="IPR027409">
    <property type="entry name" value="GroEL-like_apical_dom_sf"/>
</dbReference>
<dbReference type="GO" id="GO:0051082">
    <property type="term" value="F:unfolded protein binding"/>
    <property type="evidence" value="ECO:0007669"/>
    <property type="project" value="InterPro"/>
</dbReference>
<dbReference type="NCBIfam" id="NF041083">
    <property type="entry name" value="thermosome_beta"/>
    <property type="match status" value="1"/>
</dbReference>
<evidence type="ECO:0000313" key="13">
    <source>
        <dbReference type="EMBL" id="NOV45170.1"/>
    </source>
</evidence>
<dbReference type="GO" id="GO:0005832">
    <property type="term" value="C:chaperonin-containing T-complex"/>
    <property type="evidence" value="ECO:0007669"/>
    <property type="project" value="UniProtKB-ARBA"/>
</dbReference>
<dbReference type="FunFam" id="3.50.7.10:FF:000005">
    <property type="entry name" value="T-complex protein 1 subunit gamma"/>
    <property type="match status" value="1"/>
</dbReference>
<dbReference type="GO" id="GO:0016887">
    <property type="term" value="F:ATP hydrolysis activity"/>
    <property type="evidence" value="ECO:0007669"/>
    <property type="project" value="InterPro"/>
</dbReference>
<comment type="subunit">
    <text evidence="3">Heterooligomeric complex of about 850 to 900 kDa that forms two stacked rings, 12 to 16 nm in diameter.</text>
</comment>
<dbReference type="InterPro" id="IPR002423">
    <property type="entry name" value="Cpn60/GroEL/TCP-1"/>
</dbReference>
<keyword evidence="5" id="KW-0963">Cytoplasm</keyword>
<comment type="function">
    <text evidence="9">Molecular chaperone; assists the folding of proteins upon ATP hydrolysis. Known to play a role, in vitro, in the folding of actin and tubulin.</text>
</comment>
<evidence type="ECO:0000256" key="11">
    <source>
        <dbReference type="RuleBase" id="RU004191"/>
    </source>
</evidence>
<evidence type="ECO:0000256" key="1">
    <source>
        <dbReference type="ARBA" id="ARBA00004496"/>
    </source>
</evidence>
<dbReference type="NCBIfam" id="TIGR02344">
    <property type="entry name" value="chap_CCT_gamma"/>
    <property type="match status" value="1"/>
</dbReference>
<dbReference type="CDD" id="cd03337">
    <property type="entry name" value="TCP1_gamma"/>
    <property type="match status" value="1"/>
</dbReference>
<dbReference type="GO" id="GO:0005524">
    <property type="term" value="F:ATP binding"/>
    <property type="evidence" value="ECO:0007669"/>
    <property type="project" value="UniProtKB-KW"/>
</dbReference>
<dbReference type="InterPro" id="IPR002194">
    <property type="entry name" value="Chaperonin_TCP-1_CS"/>
</dbReference>
<dbReference type="SUPFAM" id="SSF48592">
    <property type="entry name" value="GroEL equatorial domain-like"/>
    <property type="match status" value="1"/>
</dbReference>
<evidence type="ECO:0000256" key="5">
    <source>
        <dbReference type="ARBA" id="ARBA00022490"/>
    </source>
</evidence>
<dbReference type="GO" id="GO:0140662">
    <property type="term" value="F:ATP-dependent protein folding chaperone"/>
    <property type="evidence" value="ECO:0007669"/>
    <property type="project" value="InterPro"/>
</dbReference>
<evidence type="ECO:0000256" key="4">
    <source>
        <dbReference type="ARBA" id="ARBA00017187"/>
    </source>
</evidence>